<dbReference type="InterPro" id="IPR024213">
    <property type="entry name" value="DUF3822"/>
</dbReference>
<dbReference type="Gene3D" id="3.30.420.260">
    <property type="match status" value="1"/>
</dbReference>
<accession>G6AJ57</accession>
<sequence>MQTHKQYVTHIMADTTNNISDKKLRLTIRICKDNMAFSVGDPQESGQLVYEPYHMNAGISIAANLREAFHVSELLQSGYKRVLIELDAPVMLVPTDEYAGQDVEALYHHTYHQNGSEEILSSVLPDLNAVAVFSINKDLKLVIDDHFQDIRIQPLMQSVWTHCYRRSFSGTRRKLYAYFHEKQLEVFCFQQNRFRFSNSFVTTHAHDILYYLLYIWKLTGMEAEKDELYLLGSMPHEDWLTTQIKQHLQYCRVISPEADFNNNSIAKQKNIPYDMKAIYLD</sequence>
<name>G6AJ57_9BACT</name>
<dbReference type="EMBL" id="AFXP01000024">
    <property type="protein sequence ID" value="EHG15261.1"/>
    <property type="molecule type" value="Genomic_DNA"/>
</dbReference>
<keyword evidence="2" id="KW-1185">Reference proteome</keyword>
<dbReference type="PATRIC" id="fig|857291.3.peg.2132"/>
<proteinExistence type="predicted"/>
<evidence type="ECO:0008006" key="3">
    <source>
        <dbReference type="Google" id="ProtNLM"/>
    </source>
</evidence>
<reference evidence="1 2" key="1">
    <citation type="submission" date="2011-10" db="EMBL/GenBank/DDBJ databases">
        <title>The Genome Sequence of Prevotella histicola F0411.</title>
        <authorList>
            <consortium name="The Broad Institute Genome Sequencing Platform"/>
            <person name="Earl A."/>
            <person name="Ward D."/>
            <person name="Feldgarden M."/>
            <person name="Gevers D."/>
            <person name="Izard J."/>
            <person name="Ganesan A."/>
            <person name="Blanton J.M."/>
            <person name="Baranova O.V."/>
            <person name="Tanner A.C."/>
            <person name="Mathney J.M.J."/>
            <person name="Dewhirst F.E."/>
            <person name="Young S.K."/>
            <person name="Zeng Q."/>
            <person name="Gargeya S."/>
            <person name="Fitzgerald M."/>
            <person name="Haas B."/>
            <person name="Abouelleil A."/>
            <person name="Alvarado L."/>
            <person name="Arachchi H.M."/>
            <person name="Berlin A."/>
            <person name="Brown A."/>
            <person name="Chapman S.B."/>
            <person name="Chen Z."/>
            <person name="Dunbar C."/>
            <person name="Freedman E."/>
            <person name="Gearin G."/>
            <person name="Gellesch M."/>
            <person name="Goldberg J."/>
            <person name="Griggs A."/>
            <person name="Gujja S."/>
            <person name="Heiman D."/>
            <person name="Howarth C."/>
            <person name="Larson L."/>
            <person name="Lui A."/>
            <person name="MacDonald P.J.P."/>
            <person name="Montmayeur A."/>
            <person name="Murphy C."/>
            <person name="Neiman D."/>
            <person name="Pearson M."/>
            <person name="Priest M."/>
            <person name="Roberts A."/>
            <person name="Saif S."/>
            <person name="Shea T."/>
            <person name="Shenoy N."/>
            <person name="Sisk P."/>
            <person name="Stolte C."/>
            <person name="Sykes S."/>
            <person name="Wortman J."/>
            <person name="Nusbaum C."/>
            <person name="Birren B."/>
        </authorList>
    </citation>
    <scope>NUCLEOTIDE SEQUENCE [LARGE SCALE GENOMIC DNA]</scope>
    <source>
        <strain evidence="1 2">F0411</strain>
    </source>
</reference>
<dbReference type="CDD" id="cd24013">
    <property type="entry name" value="ASKHA_ATPase_BT3980-like"/>
    <property type="match status" value="1"/>
</dbReference>
<dbReference type="Gene3D" id="3.30.420.250">
    <property type="match status" value="1"/>
</dbReference>
<dbReference type="HOGENOM" id="CLU_081202_1_0_10"/>
<dbReference type="STRING" id="857291.HMPREF9138_02134"/>
<dbReference type="AlphaFoldDB" id="G6AJ57"/>
<dbReference type="Proteomes" id="UP000004597">
    <property type="component" value="Unassembled WGS sequence"/>
</dbReference>
<dbReference type="Pfam" id="PF12864">
    <property type="entry name" value="DUF3822"/>
    <property type="match status" value="1"/>
</dbReference>
<organism evidence="1 2">
    <name type="scientific">Prevotella histicola F0411</name>
    <dbReference type="NCBI Taxonomy" id="857291"/>
    <lineage>
        <taxon>Bacteria</taxon>
        <taxon>Pseudomonadati</taxon>
        <taxon>Bacteroidota</taxon>
        <taxon>Bacteroidia</taxon>
        <taxon>Bacteroidales</taxon>
        <taxon>Prevotellaceae</taxon>
        <taxon>Prevotella</taxon>
    </lineage>
</organism>
<evidence type="ECO:0000313" key="2">
    <source>
        <dbReference type="Proteomes" id="UP000004597"/>
    </source>
</evidence>
<comment type="caution">
    <text evidence="1">The sequence shown here is derived from an EMBL/GenBank/DDBJ whole genome shotgun (WGS) entry which is preliminary data.</text>
</comment>
<evidence type="ECO:0000313" key="1">
    <source>
        <dbReference type="EMBL" id="EHG15261.1"/>
    </source>
</evidence>
<gene>
    <name evidence="1" type="ORF">HMPREF9138_02134</name>
</gene>
<protein>
    <recommendedName>
        <fullName evidence="3">DUF3822 domain-containing protein</fullName>
    </recommendedName>
</protein>